<dbReference type="RefSeq" id="WP_109847379.1">
    <property type="nucleotide sequence ID" value="NZ_CAXOKJ010000001.1"/>
</dbReference>
<dbReference type="InterPro" id="IPR016024">
    <property type="entry name" value="ARM-type_fold"/>
</dbReference>
<proteinExistence type="predicted"/>
<reference evidence="1 2" key="1">
    <citation type="submission" date="2020-12" db="EMBL/GenBank/DDBJ databases">
        <title>Enhanced detection system for hospital associated transmission using whole genome sequencing surveillance.</title>
        <authorList>
            <person name="Harrison L.H."/>
            <person name="Van Tyne D."/>
            <person name="Marsh J.W."/>
            <person name="Griffith M.P."/>
            <person name="Snyder D.J."/>
            <person name="Cooper V.S."/>
            <person name="Mustapha M."/>
        </authorList>
    </citation>
    <scope>NUCLEOTIDE SEQUENCE [LARGE SCALE GENOMIC DNA]</scope>
    <source>
        <strain evidence="1 2">PR00195</strain>
    </source>
</reference>
<dbReference type="InterPro" id="IPR011989">
    <property type="entry name" value="ARM-like"/>
</dbReference>
<dbReference type="Proteomes" id="UP000619976">
    <property type="component" value="Unassembled WGS sequence"/>
</dbReference>
<gene>
    <name evidence="1" type="ORF">JFQ69_02945</name>
</gene>
<evidence type="ECO:0000313" key="2">
    <source>
        <dbReference type="Proteomes" id="UP000619976"/>
    </source>
</evidence>
<organism evidence="1 2">
    <name type="scientific">Proteus penneri</name>
    <dbReference type="NCBI Taxonomy" id="102862"/>
    <lineage>
        <taxon>Bacteria</taxon>
        <taxon>Pseudomonadati</taxon>
        <taxon>Pseudomonadota</taxon>
        <taxon>Gammaproteobacteria</taxon>
        <taxon>Enterobacterales</taxon>
        <taxon>Morganellaceae</taxon>
        <taxon>Proteus</taxon>
    </lineage>
</organism>
<dbReference type="Gene3D" id="1.25.10.10">
    <property type="entry name" value="Leucine-rich Repeat Variant"/>
    <property type="match status" value="1"/>
</dbReference>
<dbReference type="SUPFAM" id="SSF48371">
    <property type="entry name" value="ARM repeat"/>
    <property type="match status" value="1"/>
</dbReference>
<protein>
    <recommendedName>
        <fullName evidence="3">HEAT repeat protein</fullName>
    </recommendedName>
</protein>
<keyword evidence="2" id="KW-1185">Reference proteome</keyword>
<accession>A0ABS0W0X4</accession>
<dbReference type="GeneID" id="76523050"/>
<evidence type="ECO:0008006" key="3">
    <source>
        <dbReference type="Google" id="ProtNLM"/>
    </source>
</evidence>
<name>A0ABS0W0X4_9GAMM</name>
<sequence>MSLEEIKTCLLAANKTAESLLAQVSDFYAQERRFEENILTEALSELHNSGEIDFVKIVKGVDKSSCKNDFFRILNSFENTLPLLNSKVEDVLHCLAHLKQQADSGGIYGAFQHFCNVDAQRSKDSVEFILKQSELSSYATFLSSSILAYDSNRMVEAIQTTENLITNSNQTVRNQAYFILGRLNVDETQASIIWGLLSASAVSEDDSDCRASILRAILHFGEKFPTYWSQIEELLIPFVGVAPPEILYAISNIMAFQSGDLPESVLRLLVKQLTNISPEHTGTVDNIDHLLVKLVEGNSCSLAVELLESILAVGVEFTSLDYFSNELLDKHQELRNHITTKWFLSGESSLCHAISDLLHDVTGKDIELKADMALLGDDKWQAFVSHKAIGWLFTRPIAAASFILSICETASTTTLHNLEQVLYDPLLLSYPGELERFFLSCIDKDVQGQLCERLLGKLQTYHADIEKVSELNELMAPSENVRAYWKDFDKSMQEAHENASKSSILQIIATKQRLLYGNSSIYYIHQGDGDPVRQETQMHSFSHSTEMPRLNVLDPESLDYVLRMYRYGRMKNEANS</sequence>
<evidence type="ECO:0000313" key="1">
    <source>
        <dbReference type="EMBL" id="MBJ2116632.1"/>
    </source>
</evidence>
<dbReference type="EMBL" id="JAEKCB010000001">
    <property type="protein sequence ID" value="MBJ2116632.1"/>
    <property type="molecule type" value="Genomic_DNA"/>
</dbReference>
<comment type="caution">
    <text evidence="1">The sequence shown here is derived from an EMBL/GenBank/DDBJ whole genome shotgun (WGS) entry which is preliminary data.</text>
</comment>